<evidence type="ECO:0000313" key="7">
    <source>
        <dbReference type="Proteomes" id="UP000694857"/>
    </source>
</evidence>
<dbReference type="GeneID" id="118880704"/>
<comment type="cofactor">
    <cofactor evidence="1">
        <name>heme</name>
        <dbReference type="ChEBI" id="CHEBI:30413"/>
    </cofactor>
</comment>
<feature type="compositionally biased region" description="Pro residues" evidence="6">
    <location>
        <begin position="432"/>
        <end position="446"/>
    </location>
</feature>
<evidence type="ECO:0000256" key="6">
    <source>
        <dbReference type="SAM" id="MobiDB-lite"/>
    </source>
</evidence>
<dbReference type="SUPFAM" id="SSF48264">
    <property type="entry name" value="Cytochrome P450"/>
    <property type="match status" value="1"/>
</dbReference>
<dbReference type="GO" id="GO:0005506">
    <property type="term" value="F:iron ion binding"/>
    <property type="evidence" value="ECO:0007669"/>
    <property type="project" value="InterPro"/>
</dbReference>
<evidence type="ECO:0000256" key="1">
    <source>
        <dbReference type="ARBA" id="ARBA00001971"/>
    </source>
</evidence>
<keyword evidence="3" id="KW-0349">Heme</keyword>
<keyword evidence="5" id="KW-0408">Iron</keyword>
<evidence type="ECO:0000256" key="2">
    <source>
        <dbReference type="ARBA" id="ARBA00010617"/>
    </source>
</evidence>
<feature type="region of interest" description="Disordered" evidence="6">
    <location>
        <begin position="428"/>
        <end position="453"/>
    </location>
</feature>
<gene>
    <name evidence="8" type="primary">LOC118880704</name>
</gene>
<dbReference type="InterPro" id="IPR002401">
    <property type="entry name" value="Cyt_P450_E_grp-I"/>
</dbReference>
<comment type="similarity">
    <text evidence="2">Belongs to the cytochrome P450 family.</text>
</comment>
<dbReference type="PRINTS" id="PR00463">
    <property type="entry name" value="EP450I"/>
</dbReference>
<organism evidence="7 8">
    <name type="scientific">Balaenoptera musculus</name>
    <name type="common">Blue whale</name>
    <dbReference type="NCBI Taxonomy" id="9771"/>
    <lineage>
        <taxon>Eukaryota</taxon>
        <taxon>Metazoa</taxon>
        <taxon>Chordata</taxon>
        <taxon>Craniata</taxon>
        <taxon>Vertebrata</taxon>
        <taxon>Euteleostomi</taxon>
        <taxon>Mammalia</taxon>
        <taxon>Eutheria</taxon>
        <taxon>Laurasiatheria</taxon>
        <taxon>Artiodactyla</taxon>
        <taxon>Whippomorpha</taxon>
        <taxon>Cetacea</taxon>
        <taxon>Mysticeti</taxon>
        <taxon>Balaenopteridae</taxon>
        <taxon>Balaenoptera</taxon>
    </lineage>
</organism>
<evidence type="ECO:0000256" key="3">
    <source>
        <dbReference type="ARBA" id="ARBA00022617"/>
    </source>
</evidence>
<dbReference type="GO" id="GO:0016712">
    <property type="term" value="F:oxidoreductase activity, acting on paired donors, with incorporation or reduction of molecular oxygen, reduced flavin or flavoprotein as one donor, and incorporation of one atom of oxygen"/>
    <property type="evidence" value="ECO:0007669"/>
    <property type="project" value="TreeGrafter"/>
</dbReference>
<dbReference type="InterPro" id="IPR050182">
    <property type="entry name" value="Cytochrome_P450_fam2"/>
</dbReference>
<dbReference type="InterPro" id="IPR001128">
    <property type="entry name" value="Cyt_P450"/>
</dbReference>
<dbReference type="GO" id="GO:0006082">
    <property type="term" value="P:organic acid metabolic process"/>
    <property type="evidence" value="ECO:0007669"/>
    <property type="project" value="TreeGrafter"/>
</dbReference>
<keyword evidence="7" id="KW-1185">Reference proteome</keyword>
<dbReference type="Proteomes" id="UP000694857">
    <property type="component" value="Chromosome 15"/>
</dbReference>
<accession>A0A8B8V6F8</accession>
<dbReference type="PANTHER" id="PTHR24300:SF291">
    <property type="entry name" value="CYTOCHROME P450 2W1"/>
    <property type="match status" value="1"/>
</dbReference>
<evidence type="ECO:0000313" key="8">
    <source>
        <dbReference type="RefSeq" id="XP_036680424.1"/>
    </source>
</evidence>
<dbReference type="GO" id="GO:0006805">
    <property type="term" value="P:xenobiotic metabolic process"/>
    <property type="evidence" value="ECO:0007669"/>
    <property type="project" value="TreeGrafter"/>
</dbReference>
<sequence>MWRAGPEGLPGDLGVGQQADPCPSRPLAQQYGPAFTVHLGRQKTVVLTGYEAVREALLGTGQELAGRPPILIFQLIQGGGGPQASSSPPGRAEGPPASSPHAPSTAWAWGGRPWPTRSCRSRGASRRSCTATEQFYYRDPVFVSLLGLIDKVMVLLGTPSLQLFNIYPWLRALLQLHRPVLRKVEAVRAILRTLMEARRPPAPGRGPVRSYLDALIQQGQGKDPEGLFAEANVVACALDMVMAGTETTSATLQWAALLMGKHPSVQGEPVSPFPQGPGPRGRGSPGCWRPPSCPQAGCRRSWTECWGLGGPPGWRTSDPCPTPTPCCARSSTSSPCCPTCRGARPPTPSWAATCSPRYCSPAGGGLVPGASRAQGPQPAGLPLPRHGLRHPPRTPRPLQAAVSAWGRAWPGRRCSCCSQASCSGTACCPRPASAPPPWTPRPPWPSPRGRRPRPCVRCPGCRGADHERPGLTTGQSPRAGEGLSHSRLVVLGSRASVARQHLPGRGATHLQLGMQADGRGCWAPG</sequence>
<feature type="region of interest" description="Disordered" evidence="6">
    <location>
        <begin position="78"/>
        <end position="109"/>
    </location>
</feature>
<dbReference type="InterPro" id="IPR036396">
    <property type="entry name" value="Cyt_P450_sf"/>
</dbReference>
<dbReference type="RefSeq" id="XP_036680424.1">
    <property type="nucleotide sequence ID" value="XM_036824529.1"/>
</dbReference>
<reference evidence="8" key="1">
    <citation type="submission" date="2025-08" db="UniProtKB">
        <authorList>
            <consortium name="RefSeq"/>
        </authorList>
    </citation>
    <scope>IDENTIFICATION</scope>
    <source>
        <tissue evidence="8">Epidermis and Blubber</tissue>
    </source>
</reference>
<dbReference type="Pfam" id="PF00067">
    <property type="entry name" value="p450"/>
    <property type="match status" value="2"/>
</dbReference>
<evidence type="ECO:0000256" key="5">
    <source>
        <dbReference type="ARBA" id="ARBA00023004"/>
    </source>
</evidence>
<feature type="compositionally biased region" description="Low complexity" evidence="6">
    <location>
        <begin position="83"/>
        <end position="108"/>
    </location>
</feature>
<keyword evidence="4" id="KW-0479">Metal-binding</keyword>
<feature type="region of interest" description="Disordered" evidence="6">
    <location>
        <begin position="266"/>
        <end position="288"/>
    </location>
</feature>
<dbReference type="GO" id="GO:0005737">
    <property type="term" value="C:cytoplasm"/>
    <property type="evidence" value="ECO:0007669"/>
    <property type="project" value="TreeGrafter"/>
</dbReference>
<dbReference type="GO" id="GO:0020037">
    <property type="term" value="F:heme binding"/>
    <property type="evidence" value="ECO:0007669"/>
    <property type="project" value="InterPro"/>
</dbReference>
<dbReference type="AlphaFoldDB" id="A0A8B8V6F8"/>
<proteinExistence type="inferred from homology"/>
<feature type="region of interest" description="Disordered" evidence="6">
    <location>
        <begin position="1"/>
        <end position="27"/>
    </location>
</feature>
<dbReference type="Gene3D" id="1.10.630.10">
    <property type="entry name" value="Cytochrome P450"/>
    <property type="match status" value="2"/>
</dbReference>
<name>A0A8B8V6F8_BALMU</name>
<protein>
    <submittedName>
        <fullName evidence="8">Cytochrome P450 2W1 isoform X5</fullName>
    </submittedName>
</protein>
<dbReference type="PANTHER" id="PTHR24300">
    <property type="entry name" value="CYTOCHROME P450 508A4-RELATED"/>
    <property type="match status" value="1"/>
</dbReference>
<evidence type="ECO:0000256" key="4">
    <source>
        <dbReference type="ARBA" id="ARBA00022723"/>
    </source>
</evidence>